<keyword evidence="3" id="KW-1185">Reference proteome</keyword>
<dbReference type="AlphaFoldDB" id="A0A4Y7SQV0"/>
<dbReference type="CDD" id="cd18186">
    <property type="entry name" value="BTB_POZ_ZBTB_KLHL-like"/>
    <property type="match status" value="1"/>
</dbReference>
<proteinExistence type="predicted"/>
<organism evidence="2 3">
    <name type="scientific">Coprinellus micaceus</name>
    <name type="common">Glistening ink-cap mushroom</name>
    <name type="synonym">Coprinus micaceus</name>
    <dbReference type="NCBI Taxonomy" id="71717"/>
    <lineage>
        <taxon>Eukaryota</taxon>
        <taxon>Fungi</taxon>
        <taxon>Dikarya</taxon>
        <taxon>Basidiomycota</taxon>
        <taxon>Agaricomycotina</taxon>
        <taxon>Agaricomycetes</taxon>
        <taxon>Agaricomycetidae</taxon>
        <taxon>Agaricales</taxon>
        <taxon>Agaricineae</taxon>
        <taxon>Psathyrellaceae</taxon>
        <taxon>Coprinellus</taxon>
    </lineage>
</organism>
<comment type="caution">
    <text evidence="2">The sequence shown here is derived from an EMBL/GenBank/DDBJ whole genome shotgun (WGS) entry which is preliminary data.</text>
</comment>
<sequence>MPKRRRTEVEPELEDDGGVTVVDPGEPTSVDHAEGMADEIPPAVFKVYQAILAQRSPVLAAVFGAIQPGNENVVDGCPVVRLEDDSAEDVKHMLLALYGDPEYTNIRQAVPFSVIAAMVRMGKKYEIDYLRDEGLVRLKLEFPGKLDDFDKTPRSFPRTHIKYGSADEQASMELEAINLGHECGIQTILPALYFQVVLTMANVLHGNVEVVRWVYDVGEMTGCAAKKKCSAISHFLLKKLFNAPIESVGIVLLPWDAFTKEIRVPLVPTGLTISACIVTRMQRLLTAMAGKPSGPPCQLASDYLHGSTWKISRRVDNIVLTLFSATTCNSCQPPIVP</sequence>
<evidence type="ECO:0000313" key="2">
    <source>
        <dbReference type="EMBL" id="TEB24243.1"/>
    </source>
</evidence>
<accession>A0A4Y7SQV0</accession>
<name>A0A4Y7SQV0_COPMI</name>
<dbReference type="Proteomes" id="UP000298030">
    <property type="component" value="Unassembled WGS sequence"/>
</dbReference>
<feature type="region of interest" description="Disordered" evidence="1">
    <location>
        <begin position="1"/>
        <end position="33"/>
    </location>
</feature>
<dbReference type="STRING" id="71717.A0A4Y7SQV0"/>
<evidence type="ECO:0000313" key="3">
    <source>
        <dbReference type="Proteomes" id="UP000298030"/>
    </source>
</evidence>
<gene>
    <name evidence="2" type="ORF">FA13DRAFT_1797462</name>
</gene>
<reference evidence="2 3" key="1">
    <citation type="journal article" date="2019" name="Nat. Ecol. Evol.">
        <title>Megaphylogeny resolves global patterns of mushroom evolution.</title>
        <authorList>
            <person name="Varga T."/>
            <person name="Krizsan K."/>
            <person name="Foldi C."/>
            <person name="Dima B."/>
            <person name="Sanchez-Garcia M."/>
            <person name="Sanchez-Ramirez S."/>
            <person name="Szollosi G.J."/>
            <person name="Szarkandi J.G."/>
            <person name="Papp V."/>
            <person name="Albert L."/>
            <person name="Andreopoulos W."/>
            <person name="Angelini C."/>
            <person name="Antonin V."/>
            <person name="Barry K.W."/>
            <person name="Bougher N.L."/>
            <person name="Buchanan P."/>
            <person name="Buyck B."/>
            <person name="Bense V."/>
            <person name="Catcheside P."/>
            <person name="Chovatia M."/>
            <person name="Cooper J."/>
            <person name="Damon W."/>
            <person name="Desjardin D."/>
            <person name="Finy P."/>
            <person name="Geml J."/>
            <person name="Haridas S."/>
            <person name="Hughes K."/>
            <person name="Justo A."/>
            <person name="Karasinski D."/>
            <person name="Kautmanova I."/>
            <person name="Kiss B."/>
            <person name="Kocsube S."/>
            <person name="Kotiranta H."/>
            <person name="LaButti K.M."/>
            <person name="Lechner B.E."/>
            <person name="Liimatainen K."/>
            <person name="Lipzen A."/>
            <person name="Lukacs Z."/>
            <person name="Mihaltcheva S."/>
            <person name="Morgado L.N."/>
            <person name="Niskanen T."/>
            <person name="Noordeloos M.E."/>
            <person name="Ohm R.A."/>
            <person name="Ortiz-Santana B."/>
            <person name="Ovrebo C."/>
            <person name="Racz N."/>
            <person name="Riley R."/>
            <person name="Savchenko A."/>
            <person name="Shiryaev A."/>
            <person name="Soop K."/>
            <person name="Spirin V."/>
            <person name="Szebenyi C."/>
            <person name="Tomsovsky M."/>
            <person name="Tulloss R.E."/>
            <person name="Uehling J."/>
            <person name="Grigoriev I.V."/>
            <person name="Vagvolgyi C."/>
            <person name="Papp T."/>
            <person name="Martin F.M."/>
            <person name="Miettinen O."/>
            <person name="Hibbett D.S."/>
            <person name="Nagy L.G."/>
        </authorList>
    </citation>
    <scope>NUCLEOTIDE SEQUENCE [LARGE SCALE GENOMIC DNA]</scope>
    <source>
        <strain evidence="2 3">FP101781</strain>
    </source>
</reference>
<dbReference type="InterPro" id="IPR011333">
    <property type="entry name" value="SKP1/BTB/POZ_sf"/>
</dbReference>
<dbReference type="OrthoDB" id="3217871at2759"/>
<dbReference type="EMBL" id="QPFP01000069">
    <property type="protein sequence ID" value="TEB24243.1"/>
    <property type="molecule type" value="Genomic_DNA"/>
</dbReference>
<dbReference type="Gene3D" id="3.30.710.10">
    <property type="entry name" value="Potassium Channel Kv1.1, Chain A"/>
    <property type="match status" value="1"/>
</dbReference>
<evidence type="ECO:0008006" key="4">
    <source>
        <dbReference type="Google" id="ProtNLM"/>
    </source>
</evidence>
<evidence type="ECO:0000256" key="1">
    <source>
        <dbReference type="SAM" id="MobiDB-lite"/>
    </source>
</evidence>
<protein>
    <recommendedName>
        <fullName evidence="4">BTB domain-containing protein</fullName>
    </recommendedName>
</protein>